<dbReference type="InterPro" id="IPR018680">
    <property type="entry name" value="DUF2164"/>
</dbReference>
<sequence length="83" mass="9602">MIVIKLPKEEKAEVIKQVQAFFEEERSESIGEIAAELLVDRMIQELGPYIYNRAIADTRAMVSDKFNQIDDELYALEKPASRR</sequence>
<dbReference type="EMBL" id="AEDD01000001">
    <property type="protein sequence ID" value="EFM12693.1"/>
    <property type="molecule type" value="Genomic_DNA"/>
</dbReference>
<organism evidence="1 2">
    <name type="scientific">Paenibacillus curdlanolyticus YK9</name>
    <dbReference type="NCBI Taxonomy" id="717606"/>
    <lineage>
        <taxon>Bacteria</taxon>
        <taxon>Bacillati</taxon>
        <taxon>Bacillota</taxon>
        <taxon>Bacilli</taxon>
        <taxon>Bacillales</taxon>
        <taxon>Paenibacillaceae</taxon>
        <taxon>Paenibacillus</taxon>
    </lineage>
</organism>
<keyword evidence="2" id="KW-1185">Reference proteome</keyword>
<dbReference type="Pfam" id="PF09932">
    <property type="entry name" value="DUF2164"/>
    <property type="match status" value="1"/>
</dbReference>
<dbReference type="OrthoDB" id="573733at2"/>
<reference evidence="1 2" key="1">
    <citation type="submission" date="2010-07" db="EMBL/GenBank/DDBJ databases">
        <title>The draft genome of Paenibacillus curdlanolyticus YK9.</title>
        <authorList>
            <consortium name="US DOE Joint Genome Institute (JGI-PGF)"/>
            <person name="Lucas S."/>
            <person name="Copeland A."/>
            <person name="Lapidus A."/>
            <person name="Cheng J.-F."/>
            <person name="Bruce D."/>
            <person name="Goodwin L."/>
            <person name="Pitluck S."/>
            <person name="Land M.L."/>
            <person name="Hauser L."/>
            <person name="Chang Y.-J."/>
            <person name="Jeffries C."/>
            <person name="Anderson I.J."/>
            <person name="Johnson E."/>
            <person name="Loganathan U."/>
            <person name="Mulhopadhyay B."/>
            <person name="Kyrpides N."/>
            <person name="Woyke T.J."/>
        </authorList>
    </citation>
    <scope>NUCLEOTIDE SEQUENCE [LARGE SCALE GENOMIC DNA]</scope>
    <source>
        <strain evidence="1 2">YK9</strain>
    </source>
</reference>
<gene>
    <name evidence="1" type="ORF">PaecuDRAFT_0204</name>
</gene>
<proteinExistence type="predicted"/>
<evidence type="ECO:0008006" key="3">
    <source>
        <dbReference type="Google" id="ProtNLM"/>
    </source>
</evidence>
<evidence type="ECO:0000313" key="1">
    <source>
        <dbReference type="EMBL" id="EFM12693.1"/>
    </source>
</evidence>
<dbReference type="STRING" id="717606.PaecuDRAFT_0204"/>
<accession>E0I329</accession>
<dbReference type="AlphaFoldDB" id="E0I329"/>
<dbReference type="eggNOG" id="COG5460">
    <property type="taxonomic scope" value="Bacteria"/>
</dbReference>
<dbReference type="RefSeq" id="WP_006036222.1">
    <property type="nucleotide sequence ID" value="NZ_AEDD01000001.1"/>
</dbReference>
<dbReference type="Proteomes" id="UP000005387">
    <property type="component" value="Unassembled WGS sequence"/>
</dbReference>
<name>E0I329_9BACL</name>
<protein>
    <recommendedName>
        <fullName evidence="3">DUF2164 domain-containing protein</fullName>
    </recommendedName>
</protein>
<evidence type="ECO:0000313" key="2">
    <source>
        <dbReference type="Proteomes" id="UP000005387"/>
    </source>
</evidence>